<protein>
    <submittedName>
        <fullName evidence="4">Pyridoxal phosphate enzyme</fullName>
    </submittedName>
</protein>
<accession>A0A089Z8U7</accession>
<dbReference type="AlphaFoldDB" id="A0A089Z8U7"/>
<dbReference type="SUPFAM" id="SSF53383">
    <property type="entry name" value="PLP-dependent transferases"/>
    <property type="match status" value="1"/>
</dbReference>
<comment type="cofactor">
    <cofactor evidence="1">
        <name>pyridoxal 5'-phosphate</name>
        <dbReference type="ChEBI" id="CHEBI:597326"/>
    </cofactor>
</comment>
<dbReference type="InterPro" id="IPR055177">
    <property type="entry name" value="UPF0425_MJ0158-like_C"/>
</dbReference>
<proteinExistence type="predicted"/>
<evidence type="ECO:0000256" key="2">
    <source>
        <dbReference type="ARBA" id="ARBA00022898"/>
    </source>
</evidence>
<evidence type="ECO:0000256" key="1">
    <source>
        <dbReference type="ARBA" id="ARBA00001933"/>
    </source>
</evidence>
<feature type="domain" description="UPF0425" evidence="3">
    <location>
        <begin position="281"/>
        <end position="353"/>
    </location>
</feature>
<dbReference type="STRING" id="2162.BRM9_0414"/>
<dbReference type="InterPro" id="IPR015424">
    <property type="entry name" value="PyrdxlP-dep_Trfase"/>
</dbReference>
<dbReference type="InterPro" id="IPR000277">
    <property type="entry name" value="Cys/Met-Metab_PyrdxlP-dep_enz"/>
</dbReference>
<keyword evidence="2" id="KW-0663">Pyridoxal phosphate</keyword>
<dbReference type="GeneID" id="24791570"/>
<dbReference type="Gene3D" id="3.90.1150.70">
    <property type="match status" value="1"/>
</dbReference>
<dbReference type="NCBIfam" id="TIGR03576">
    <property type="entry name" value="pyridox_MJ0158"/>
    <property type="match status" value="1"/>
</dbReference>
<dbReference type="GO" id="GO:0019346">
    <property type="term" value="P:transsulfuration"/>
    <property type="evidence" value="ECO:0007669"/>
    <property type="project" value="InterPro"/>
</dbReference>
<dbReference type="PANTHER" id="PTHR32328">
    <property type="entry name" value="L-SERYL-TRNA(SEC) SELENIUM TRANSFERASE"/>
    <property type="match status" value="1"/>
</dbReference>
<dbReference type="OrthoDB" id="67852at2157"/>
<reference evidence="4 5" key="1">
    <citation type="submission" date="2013-12" db="EMBL/GenBank/DDBJ databases">
        <title>The complete genome sequence of Methanobacterium sp. BRM9.</title>
        <authorList>
            <consortium name="Pastoral Greenhouse Gas Research Consortium"/>
            <person name="Kelly W.J."/>
            <person name="Leahy S.C."/>
            <person name="Perry R."/>
            <person name="Li D."/>
            <person name="Altermann E."/>
            <person name="Lambie S.C."/>
            <person name="Attwood G.T."/>
        </authorList>
    </citation>
    <scope>NUCLEOTIDE SEQUENCE [LARGE SCALE GENOMIC DNA]</scope>
    <source>
        <strain evidence="4 5">BRM9</strain>
    </source>
</reference>
<evidence type="ECO:0000313" key="5">
    <source>
        <dbReference type="Proteomes" id="UP000029661"/>
    </source>
</evidence>
<dbReference type="Pfam" id="PF01053">
    <property type="entry name" value="Cys_Met_Meta_PP"/>
    <property type="match status" value="1"/>
</dbReference>
<evidence type="ECO:0000259" key="3">
    <source>
        <dbReference type="Pfam" id="PF22583"/>
    </source>
</evidence>
<dbReference type="Pfam" id="PF22583">
    <property type="entry name" value="UPF0425_C"/>
    <property type="match status" value="1"/>
</dbReference>
<name>A0A089Z8U7_METFO</name>
<dbReference type="PANTHER" id="PTHR32328:SF0">
    <property type="entry name" value="L-SERYL-TRNA(SEC) SELENIUM TRANSFERASE"/>
    <property type="match status" value="1"/>
</dbReference>
<dbReference type="GO" id="GO:0004125">
    <property type="term" value="F:L-seryl-tRNA(Sec) selenium transferase activity"/>
    <property type="evidence" value="ECO:0007669"/>
    <property type="project" value="TreeGrafter"/>
</dbReference>
<organism evidence="4 5">
    <name type="scientific">Methanobacterium formicicum</name>
    <dbReference type="NCBI Taxonomy" id="2162"/>
    <lineage>
        <taxon>Archaea</taxon>
        <taxon>Methanobacteriati</taxon>
        <taxon>Methanobacteriota</taxon>
        <taxon>Methanomada group</taxon>
        <taxon>Methanobacteria</taxon>
        <taxon>Methanobacteriales</taxon>
        <taxon>Methanobacteriaceae</taxon>
        <taxon>Methanobacterium</taxon>
    </lineage>
</organism>
<gene>
    <name evidence="4" type="ORF">BRM9_0414</name>
</gene>
<dbReference type="EMBL" id="CP006933">
    <property type="protein sequence ID" value="AIS31241.1"/>
    <property type="molecule type" value="Genomic_DNA"/>
</dbReference>
<dbReference type="Proteomes" id="UP000029661">
    <property type="component" value="Chromosome"/>
</dbReference>
<dbReference type="Gene3D" id="3.40.640.10">
    <property type="entry name" value="Type I PLP-dependent aspartate aminotransferase-like (Major domain)"/>
    <property type="match status" value="1"/>
</dbReference>
<dbReference type="KEGG" id="mfc:BRM9_0414"/>
<sequence>MLICSSLDEVKRRESALRFIANLLKGKERSSLYDLSGLAGGFPVKESDLPLLETYSGPAIFSTHLQEEGKKHLGGDKVAAFNRTSAAILATILALVKPGEEVLHYLPELPSHPAIPRSVKLQGATYRETDNLQDFQLTPKTSLVVITGSTMDHRVLPLEDFHRIINISQEQQVPVLVDDASGARIRTVIYQQPRALDMGADLVVTSTDKLMNGPRAGLMAGKTPLINIITEKAQQFGLEAQPPVIAGIVRALEDFTPQNLLNSLERRDHVYTLLLEVMGGVEKTPTGFMISAATLQKEITPEGEERSPRELATLMAMVLLKEHHLVTIPAVGMPGVSTTIRLDLSAADARRLDDSQIINAIRESLGRVKEIADDAETCLSILYE</sequence>
<dbReference type="InterPro" id="IPR020033">
    <property type="entry name" value="PyrdxlP-dep_transferase_arc"/>
</dbReference>
<dbReference type="GO" id="GO:0030170">
    <property type="term" value="F:pyridoxal phosphate binding"/>
    <property type="evidence" value="ECO:0007669"/>
    <property type="project" value="InterPro"/>
</dbReference>
<dbReference type="RefSeq" id="WP_048084585.1">
    <property type="nucleotide sequence ID" value="NZ_CALCVY010000102.1"/>
</dbReference>
<evidence type="ECO:0000313" key="4">
    <source>
        <dbReference type="EMBL" id="AIS31241.1"/>
    </source>
</evidence>
<dbReference type="InterPro" id="IPR015421">
    <property type="entry name" value="PyrdxlP-dep_Trfase_major"/>
</dbReference>